<dbReference type="AlphaFoldDB" id="A0A645B1X1"/>
<dbReference type="EMBL" id="VSSQ01015401">
    <property type="protein sequence ID" value="MPM55714.1"/>
    <property type="molecule type" value="Genomic_DNA"/>
</dbReference>
<name>A0A645B1X1_9ZZZZ</name>
<evidence type="ECO:0000313" key="1">
    <source>
        <dbReference type="EMBL" id="MPM55714.1"/>
    </source>
</evidence>
<reference evidence="1" key="1">
    <citation type="submission" date="2019-08" db="EMBL/GenBank/DDBJ databases">
        <authorList>
            <person name="Kucharzyk K."/>
            <person name="Murdoch R.W."/>
            <person name="Higgins S."/>
            <person name="Loffler F."/>
        </authorList>
    </citation>
    <scope>NUCLEOTIDE SEQUENCE</scope>
</reference>
<dbReference type="AntiFam" id="ANF00217">
    <property type="entry name" value="Shadow ORF (opposite uvrB)"/>
</dbReference>
<accession>A0A645B1X1</accession>
<organism evidence="1">
    <name type="scientific">bioreactor metagenome</name>
    <dbReference type="NCBI Taxonomy" id="1076179"/>
    <lineage>
        <taxon>unclassified sequences</taxon>
        <taxon>metagenomes</taxon>
        <taxon>ecological metagenomes</taxon>
    </lineage>
</organism>
<gene>
    <name evidence="1" type="ORF">SDC9_102511</name>
</gene>
<comment type="caution">
    <text evidence="1">The sequence shown here is derived from an EMBL/GenBank/DDBJ whole genome shotgun (WGS) entry which is preliminary data.</text>
</comment>
<protein>
    <submittedName>
        <fullName evidence="1">Uncharacterized protein</fullName>
    </submittedName>
</protein>
<sequence length="145" mass="17377">MNYLSALNRSYFRMQIANFYASLLQIFRQVFGHPFRQRSDQNSLTGSSYLIDFPKQIVNLPFNWSNFYHRIEQTCRSDNLFYNTVRFFKLIFSWRSRNINCLITLLLKFIKSQWSVIESRRKPETMFNKHSFAGTVTSIHGPDLR</sequence>
<proteinExistence type="predicted"/>